<dbReference type="Pfam" id="PF14345">
    <property type="entry name" value="GDYXXLXY"/>
    <property type="match status" value="1"/>
</dbReference>
<comment type="caution">
    <text evidence="1">The sequence shown here is derived from an EMBL/GenBank/DDBJ whole genome shotgun (WGS) entry which is preliminary data.</text>
</comment>
<organism evidence="1 2">
    <name type="scientific">Flaviflagellibacter deserti</name>
    <dbReference type="NCBI Taxonomy" id="2267266"/>
    <lineage>
        <taxon>Bacteria</taxon>
        <taxon>Pseudomonadati</taxon>
        <taxon>Pseudomonadota</taxon>
        <taxon>Alphaproteobacteria</taxon>
        <taxon>Hyphomicrobiales</taxon>
        <taxon>Flaviflagellibacter</taxon>
    </lineage>
</organism>
<gene>
    <name evidence="1" type="ORF">ACFPFW_05380</name>
</gene>
<protein>
    <submittedName>
        <fullName evidence="1">GDYXXLXY domain-containing protein</fullName>
    </submittedName>
</protein>
<evidence type="ECO:0000313" key="1">
    <source>
        <dbReference type="EMBL" id="MFC5067445.1"/>
    </source>
</evidence>
<dbReference type="RefSeq" id="WP_114956941.1">
    <property type="nucleotide sequence ID" value="NZ_JBHSJF010000005.1"/>
</dbReference>
<dbReference type="InterPro" id="IPR025833">
    <property type="entry name" value="GDYXXLXY"/>
</dbReference>
<name>A0ABV9YXD8_9HYPH</name>
<sequence length="188" mass="21162">MTRRLPLWGFALALVVQAALLGYMIANRAMLITNGQEIRLSVLPVDPRDFLRGDYVVLSYPQSQLAAAELGGNDAFSYQDPIFVELAREGDQWKAVALHHSMPEGRMALRGTIENVRWTDNCTGEHCANYSVEYNLEKFFVPEGEGLELEKMRNDKRMEVDVAVGKDGRAALKRLLVDGTVRYEESLL</sequence>
<keyword evidence="2" id="KW-1185">Reference proteome</keyword>
<dbReference type="Proteomes" id="UP001595796">
    <property type="component" value="Unassembled WGS sequence"/>
</dbReference>
<evidence type="ECO:0000313" key="2">
    <source>
        <dbReference type="Proteomes" id="UP001595796"/>
    </source>
</evidence>
<accession>A0ABV9YXD8</accession>
<proteinExistence type="predicted"/>
<reference evidence="2" key="1">
    <citation type="journal article" date="2019" name="Int. J. Syst. Evol. Microbiol.">
        <title>The Global Catalogue of Microorganisms (GCM) 10K type strain sequencing project: providing services to taxonomists for standard genome sequencing and annotation.</title>
        <authorList>
            <consortium name="The Broad Institute Genomics Platform"/>
            <consortium name="The Broad Institute Genome Sequencing Center for Infectious Disease"/>
            <person name="Wu L."/>
            <person name="Ma J."/>
        </authorList>
    </citation>
    <scope>NUCLEOTIDE SEQUENCE [LARGE SCALE GENOMIC DNA]</scope>
    <source>
        <strain evidence="2">CGMCC 1.16444</strain>
    </source>
</reference>
<dbReference type="EMBL" id="JBHSJF010000005">
    <property type="protein sequence ID" value="MFC5067445.1"/>
    <property type="molecule type" value="Genomic_DNA"/>
</dbReference>